<comment type="caution">
    <text evidence="1">The sequence shown here is derived from an EMBL/GenBank/DDBJ whole genome shotgun (WGS) entry which is preliminary data.</text>
</comment>
<dbReference type="InterPro" id="IPR009836">
    <property type="entry name" value="GRDP-like"/>
</dbReference>
<proteinExistence type="predicted"/>
<evidence type="ECO:0000313" key="2">
    <source>
        <dbReference type="Proteomes" id="UP000078240"/>
    </source>
</evidence>
<name>A0A179HBB7_PURLI</name>
<evidence type="ECO:0000313" key="1">
    <source>
        <dbReference type="EMBL" id="OAQ87616.1"/>
    </source>
</evidence>
<dbReference type="EMBL" id="LSBH01000001">
    <property type="protein sequence ID" value="OAQ87616.1"/>
    <property type="molecule type" value="Genomic_DNA"/>
</dbReference>
<dbReference type="PANTHER" id="PTHR34365:SF7">
    <property type="entry name" value="GLYCINE-RICH DOMAIN-CONTAINING PROTEIN 1"/>
    <property type="match status" value="1"/>
</dbReference>
<organism evidence="1 2">
    <name type="scientific">Purpureocillium lilacinum</name>
    <name type="common">Paecilomyces lilacinus</name>
    <dbReference type="NCBI Taxonomy" id="33203"/>
    <lineage>
        <taxon>Eukaryota</taxon>
        <taxon>Fungi</taxon>
        <taxon>Dikarya</taxon>
        <taxon>Ascomycota</taxon>
        <taxon>Pezizomycotina</taxon>
        <taxon>Sordariomycetes</taxon>
        <taxon>Hypocreomycetidae</taxon>
        <taxon>Hypocreales</taxon>
        <taxon>Ophiocordycipitaceae</taxon>
        <taxon>Purpureocillium</taxon>
    </lineage>
</organism>
<dbReference type="PANTHER" id="PTHR34365">
    <property type="entry name" value="ENOLASE (DUF1399)"/>
    <property type="match status" value="1"/>
</dbReference>
<dbReference type="OrthoDB" id="2684236at2759"/>
<sequence>MVLDSLPCKSSLHKLGQNTIRDLSHGNTLTHQFQTAKTPEEEPIIPSPTVFDFAKETSSRRGDAHRLPIVASCAAHLELLEVFYLLRQKILASEDIDRACDIKPIRETKTGARGDTKTLRDPTLWKRRARKWTIFLEFAAVRFLVWCAALQRDASGMVFAHDDGTHVLLNLPPVDVLMVWHAFTLNPRLFAQMCKDEVLYKIRMPWKSVHERIDNRNWVLELTATEKSEFERVTGLTSDLFGQFTAWTPAPEKPTVIKLGLFTTTLPAKPALPPGPNRPKLGEFSLDRAGPTTSTILGLPPPAPSPPVTWTETDLQYKKLFEATDTDLAKKLRDAVDRQTAFVDKMNKHMWIRSPALAGTLTRAVARYGKFLDIMRRYPQVMVVPTLDIDLVWHTHQCAAVFYARGMKAIVGRFINHDDSIAEGKLDTGFDDTLKLWQVHYGTQYRVCGCWDCEALQSALDEAVRAGREDVDMETVASRAQEEVTYYRAVEVAIRTRKPLPIRVST</sequence>
<dbReference type="AlphaFoldDB" id="A0A179HBB7"/>
<dbReference type="Pfam" id="PF07173">
    <property type="entry name" value="GRDP-like"/>
    <property type="match status" value="1"/>
</dbReference>
<gene>
    <name evidence="1" type="ORF">VFPBJ_01656</name>
</gene>
<dbReference type="Proteomes" id="UP000078240">
    <property type="component" value="Unassembled WGS sequence"/>
</dbReference>
<accession>A0A179HBB7</accession>
<reference evidence="1 2" key="1">
    <citation type="submission" date="2016-01" db="EMBL/GenBank/DDBJ databases">
        <title>Biosynthesis of antibiotic leucinostatins and their inhibition on Phytophthora in bio-control Purpureocillium lilacinum.</title>
        <authorList>
            <person name="Wang G."/>
            <person name="Liu Z."/>
            <person name="Lin R."/>
            <person name="Li E."/>
            <person name="Mao Z."/>
            <person name="Ling J."/>
            <person name="Yin W."/>
            <person name="Xie B."/>
        </authorList>
    </citation>
    <scope>NUCLEOTIDE SEQUENCE [LARGE SCALE GENOMIC DNA]</scope>
    <source>
        <strain evidence="1">PLBJ-1</strain>
    </source>
</reference>
<protein>
    <submittedName>
        <fullName evidence="1">Uncharacterized protein</fullName>
    </submittedName>
</protein>